<evidence type="ECO:0000313" key="2">
    <source>
        <dbReference type="EMBL" id="UBF22787.1"/>
    </source>
</evidence>
<accession>A0AAE8XY20</accession>
<evidence type="ECO:0000313" key="3">
    <source>
        <dbReference type="Proteomes" id="UP000827260"/>
    </source>
</evidence>
<dbReference type="EMBL" id="MZ334522">
    <property type="protein sequence ID" value="UBF22787.1"/>
    <property type="molecule type" value="Genomic_DNA"/>
</dbReference>
<sequence>MVTPGSGFDSRPRTSPFGERHTYRETPTPTAAYRDPNYHPMSENDMTAAEYSEEIDSMAAIILDETIEYADAEIGSDSFEEELDREIWETADSHSWMIYTGYHMDVLRHADNEPTEWYNFVDLGETPGYRDVIQAMAFDVFYADLYGATFDKLRELREAE</sequence>
<proteinExistence type="predicted"/>
<gene>
    <name evidence="2" type="ORF">HRTV-27_gp94</name>
</gene>
<keyword evidence="3" id="KW-1185">Reference proteome</keyword>
<organism evidence="2 3">
    <name type="scientific">Halorubrum tailed virus 27</name>
    <dbReference type="NCBI Taxonomy" id="2878008"/>
    <lineage>
        <taxon>Viruses</taxon>
        <taxon>Duplodnaviria</taxon>
        <taxon>Heunggongvirae</taxon>
        <taxon>Uroviricota</taxon>
        <taxon>Caudoviricetes</taxon>
        <taxon>Thumleimavirales</taxon>
        <taxon>Hafunaviridae</taxon>
        <taxon>Minorvirus</taxon>
        <taxon>Minorvirus thailandense</taxon>
        <taxon>Minorvirus HRTV27</taxon>
    </lineage>
</organism>
<name>A0AAE8XY20_9CAUD</name>
<feature type="region of interest" description="Disordered" evidence="1">
    <location>
        <begin position="1"/>
        <end position="43"/>
    </location>
</feature>
<evidence type="ECO:0000256" key="1">
    <source>
        <dbReference type="SAM" id="MobiDB-lite"/>
    </source>
</evidence>
<protein>
    <submittedName>
        <fullName evidence="2">Uncharacterized protein</fullName>
    </submittedName>
</protein>
<dbReference type="Proteomes" id="UP000827260">
    <property type="component" value="Segment"/>
</dbReference>
<reference evidence="2" key="1">
    <citation type="submission" date="2021-05" db="EMBL/GenBank/DDBJ databases">
        <title>Diversity, taxonomy and evolution of archaeal viruses of the class Caudoviricetes.</title>
        <authorList>
            <person name="Liu Y."/>
            <person name="Demina T.A."/>
            <person name="Roux S."/>
            <person name="Aiewsakun P."/>
            <person name="Kazlauskas D."/>
            <person name="Simmonds P."/>
            <person name="Prangishvili D."/>
            <person name="Oksanen H.M."/>
            <person name="Krupovic M."/>
        </authorList>
    </citation>
    <scope>NUCLEOTIDE SEQUENCE</scope>
    <source>
        <strain evidence="2">HRTV-27/27</strain>
    </source>
</reference>